<keyword evidence="2 5" id="KW-0378">Hydrolase</keyword>
<reference evidence="5 6" key="1">
    <citation type="journal article" date="2016" name="Mol. Biol. Evol.">
        <title>Comparative Genomics of Early-Diverging Mushroom-Forming Fungi Provides Insights into the Origins of Lignocellulose Decay Capabilities.</title>
        <authorList>
            <person name="Nagy L.G."/>
            <person name="Riley R."/>
            <person name="Tritt A."/>
            <person name="Adam C."/>
            <person name="Daum C."/>
            <person name="Floudas D."/>
            <person name="Sun H."/>
            <person name="Yadav J.S."/>
            <person name="Pangilinan J."/>
            <person name="Larsson K.H."/>
            <person name="Matsuura K."/>
            <person name="Barry K."/>
            <person name="Labutti K."/>
            <person name="Kuo R."/>
            <person name="Ohm R.A."/>
            <person name="Bhattacharya S.S."/>
            <person name="Shirouzu T."/>
            <person name="Yoshinaga Y."/>
            <person name="Martin F.M."/>
            <person name="Grigoriev I.V."/>
            <person name="Hibbett D.S."/>
        </authorList>
    </citation>
    <scope>NUCLEOTIDE SEQUENCE [LARGE SCALE GENOMIC DNA]</scope>
    <source>
        <strain evidence="5 6">TUFC12733</strain>
    </source>
</reference>
<keyword evidence="6" id="KW-1185">Reference proteome</keyword>
<dbReference type="Proteomes" id="UP000076738">
    <property type="component" value="Unassembled WGS sequence"/>
</dbReference>
<dbReference type="GO" id="GO:0052689">
    <property type="term" value="F:carboxylic ester hydrolase activity"/>
    <property type="evidence" value="ECO:0007669"/>
    <property type="project" value="TreeGrafter"/>
</dbReference>
<organism evidence="5 6">
    <name type="scientific">Calocera viscosa (strain TUFC12733)</name>
    <dbReference type="NCBI Taxonomy" id="1330018"/>
    <lineage>
        <taxon>Eukaryota</taxon>
        <taxon>Fungi</taxon>
        <taxon>Dikarya</taxon>
        <taxon>Basidiomycota</taxon>
        <taxon>Agaricomycotina</taxon>
        <taxon>Dacrymycetes</taxon>
        <taxon>Dacrymycetales</taxon>
        <taxon>Dacrymycetaceae</taxon>
        <taxon>Calocera</taxon>
    </lineage>
</organism>
<gene>
    <name evidence="5" type="ORF">CALVIDRAFT_527354</name>
</gene>
<name>A0A167MFU8_CALVF</name>
<evidence type="ECO:0000313" key="5">
    <source>
        <dbReference type="EMBL" id="KZO96667.1"/>
    </source>
</evidence>
<dbReference type="Gene3D" id="3.40.50.1820">
    <property type="entry name" value="alpha/beta hydrolase"/>
    <property type="match status" value="1"/>
</dbReference>
<dbReference type="PANTHER" id="PTHR46118">
    <property type="entry name" value="PROTEIN ABHD11"/>
    <property type="match status" value="1"/>
</dbReference>
<dbReference type="EMBL" id="KV417283">
    <property type="protein sequence ID" value="KZO96667.1"/>
    <property type="molecule type" value="Genomic_DNA"/>
</dbReference>
<evidence type="ECO:0000313" key="6">
    <source>
        <dbReference type="Proteomes" id="UP000076738"/>
    </source>
</evidence>
<evidence type="ECO:0000256" key="3">
    <source>
        <dbReference type="SAM" id="MobiDB-lite"/>
    </source>
</evidence>
<dbReference type="Pfam" id="PF00561">
    <property type="entry name" value="Abhydrolase_1"/>
    <property type="match status" value="1"/>
</dbReference>
<evidence type="ECO:0000256" key="2">
    <source>
        <dbReference type="ARBA" id="ARBA00022801"/>
    </source>
</evidence>
<dbReference type="FunFam" id="3.40.50.1820:FF:000039">
    <property type="entry name" value="Esterase ybfF"/>
    <property type="match status" value="1"/>
</dbReference>
<dbReference type="PANTHER" id="PTHR46118:SF4">
    <property type="entry name" value="PROTEIN ABHD11"/>
    <property type="match status" value="1"/>
</dbReference>
<dbReference type="OrthoDB" id="8119704at2759"/>
<proteinExistence type="inferred from homology"/>
<dbReference type="InterPro" id="IPR029058">
    <property type="entry name" value="AB_hydrolase_fold"/>
</dbReference>
<dbReference type="STRING" id="1330018.A0A167MFU8"/>
<comment type="similarity">
    <text evidence="1">Belongs to the AB hydrolase superfamily.</text>
</comment>
<evidence type="ECO:0000259" key="4">
    <source>
        <dbReference type="Pfam" id="PF00561"/>
    </source>
</evidence>
<dbReference type="SUPFAM" id="SSF53474">
    <property type="entry name" value="alpha/beta-Hydrolases"/>
    <property type="match status" value="1"/>
</dbReference>
<sequence>MSVLVRQAFPALRHSIPRAYAPSTSYITRRHGHKSHIQSGVLDLAFDTYQPPKPDPGGPLLILHGLFGSKQNWRTLMKLLGNSLGRRVYTLDMRNHGTSPHNPQMDYATMAADVVQFMLEHGCKKDVTVMGHSMGGKVAMATALSPLLEQHLPGALARLVVVDMSPAIGKLSDEFQAYIEAMQAVEDAKVPSKKEADPILAKWEKDLPIRQFLLTNLIPHKKGSTFRIPLSILRAAAVHDIGDFPYAPDGTHTWGGRTLFVKGDRSKYINRHNIPLITTYFPRAVLESLDTGHWVHSEKPQEFVELVTKFIRADDKPREAHTAEGVEDHPAEHAAETTI</sequence>
<feature type="region of interest" description="Disordered" evidence="3">
    <location>
        <begin position="317"/>
        <end position="339"/>
    </location>
</feature>
<accession>A0A167MFU8</accession>
<feature type="domain" description="AB hydrolase-1" evidence="4">
    <location>
        <begin position="59"/>
        <end position="164"/>
    </location>
</feature>
<protein>
    <submittedName>
        <fullName evidence="5">Alpha/beta-hydrolase</fullName>
    </submittedName>
</protein>
<evidence type="ECO:0000256" key="1">
    <source>
        <dbReference type="ARBA" id="ARBA00008645"/>
    </source>
</evidence>
<dbReference type="InterPro" id="IPR000073">
    <property type="entry name" value="AB_hydrolase_1"/>
</dbReference>
<dbReference type="GO" id="GO:0005739">
    <property type="term" value="C:mitochondrion"/>
    <property type="evidence" value="ECO:0007669"/>
    <property type="project" value="TreeGrafter"/>
</dbReference>
<dbReference type="AlphaFoldDB" id="A0A167MFU8"/>